<dbReference type="RefSeq" id="WP_166953392.1">
    <property type="nucleotide sequence ID" value="NZ_JAASQI010000005.1"/>
</dbReference>
<gene>
    <name evidence="2" type="ORF">FHS82_002582</name>
</gene>
<protein>
    <submittedName>
        <fullName evidence="2">GR25 family glycosyltransferase involved in LPS biosynthesis</fullName>
    </submittedName>
</protein>
<sequence>MLETYVITIRGSDRESWISNHLSRFSDVLKVNFISQDAGIDLNPIELAVNGYIKLFPSHWVSEKLYDYSALQYKMGTLGCMMGHYLANSRAAESGHAFSLVLEDNIELVSNFSQEISRVLDSIKGNEFDIIHLYSARSDEREIFKENIRYGVDEWSTAKAQIVSRRFSNFVASNIPFHQVADGVTMLPSVKWVPIGMKSFIVQPFLVKINENFKSTRKKQDKQERKYSIVYKRVPKSISSFVAGAKHSNGDEIFSYNGNMYTISFEVGNAKYVNGEYIFSKILGKRGIQDENIRKKLMAMTPEEFISAGETFYIRFYNGDKIDNSVSIITKKDLIFPIGNDEYLFFFIRENVLPEMVGDYIHRYLTPAYTYLNI</sequence>
<evidence type="ECO:0000313" key="3">
    <source>
        <dbReference type="Proteomes" id="UP001429580"/>
    </source>
</evidence>
<organism evidence="2 3">
    <name type="scientific">Pseudochelatococcus lubricantis</name>
    <dbReference type="NCBI Taxonomy" id="1538102"/>
    <lineage>
        <taxon>Bacteria</taxon>
        <taxon>Pseudomonadati</taxon>
        <taxon>Pseudomonadota</taxon>
        <taxon>Alphaproteobacteria</taxon>
        <taxon>Hyphomicrobiales</taxon>
        <taxon>Chelatococcaceae</taxon>
        <taxon>Pseudochelatococcus</taxon>
    </lineage>
</organism>
<evidence type="ECO:0000259" key="1">
    <source>
        <dbReference type="Pfam" id="PF01755"/>
    </source>
</evidence>
<reference evidence="2 3" key="1">
    <citation type="submission" date="2020-03" db="EMBL/GenBank/DDBJ databases">
        <title>Genomic Encyclopedia of Type Strains, Phase IV (KMG-IV): sequencing the most valuable type-strain genomes for metagenomic binning, comparative biology and taxonomic classification.</title>
        <authorList>
            <person name="Goeker M."/>
        </authorList>
    </citation>
    <scope>NUCLEOTIDE SEQUENCE [LARGE SCALE GENOMIC DNA]</scope>
    <source>
        <strain evidence="2 3">DSM 103870</strain>
    </source>
</reference>
<comment type="caution">
    <text evidence="2">The sequence shown here is derived from an EMBL/GenBank/DDBJ whole genome shotgun (WGS) entry which is preliminary data.</text>
</comment>
<evidence type="ECO:0000313" key="2">
    <source>
        <dbReference type="EMBL" id="NIJ58734.1"/>
    </source>
</evidence>
<feature type="domain" description="Glycosyl transferase family 25" evidence="1">
    <location>
        <begin position="73"/>
        <end position="138"/>
    </location>
</feature>
<keyword evidence="3" id="KW-1185">Reference proteome</keyword>
<accession>A0ABX0V3R6</accession>
<dbReference type="Proteomes" id="UP001429580">
    <property type="component" value="Unassembled WGS sequence"/>
</dbReference>
<proteinExistence type="predicted"/>
<dbReference type="Pfam" id="PF01755">
    <property type="entry name" value="Glyco_transf_25"/>
    <property type="match status" value="1"/>
</dbReference>
<dbReference type="InterPro" id="IPR002654">
    <property type="entry name" value="Glyco_trans_25"/>
</dbReference>
<name>A0ABX0V3R6_9HYPH</name>
<dbReference type="EMBL" id="JAASQI010000005">
    <property type="protein sequence ID" value="NIJ58734.1"/>
    <property type="molecule type" value="Genomic_DNA"/>
</dbReference>